<dbReference type="OrthoDB" id="6429497at2759"/>
<dbReference type="GO" id="GO:0071897">
    <property type="term" value="P:DNA biosynthetic process"/>
    <property type="evidence" value="ECO:0007669"/>
    <property type="project" value="UniProtKB-ARBA"/>
</dbReference>
<gene>
    <name evidence="1" type="ORF">X975_00673</name>
</gene>
<dbReference type="PANTHER" id="PTHR33064">
    <property type="entry name" value="POL PROTEIN"/>
    <property type="match status" value="1"/>
</dbReference>
<dbReference type="InterPro" id="IPR043128">
    <property type="entry name" value="Rev_trsase/Diguanyl_cyclase"/>
</dbReference>
<dbReference type="SUPFAM" id="SSF56672">
    <property type="entry name" value="DNA/RNA polymerases"/>
    <property type="match status" value="1"/>
</dbReference>
<protein>
    <submittedName>
        <fullName evidence="1">Uncharacterized protein</fullName>
    </submittedName>
</protein>
<dbReference type="InterPro" id="IPR043502">
    <property type="entry name" value="DNA/RNA_pol_sf"/>
</dbReference>
<dbReference type="EMBL" id="KK115079">
    <property type="protein sequence ID" value="KFM64130.1"/>
    <property type="molecule type" value="Genomic_DNA"/>
</dbReference>
<proteinExistence type="predicted"/>
<feature type="non-terminal residue" evidence="1">
    <location>
        <position position="69"/>
    </location>
</feature>
<accession>A0A087TG91</accession>
<dbReference type="PANTHER" id="PTHR33064:SF37">
    <property type="entry name" value="RIBONUCLEASE H"/>
    <property type="match status" value="1"/>
</dbReference>
<sequence>MKSKLFLIFLCHPQKSQDRAFLGLVEYYNHYIPMFSSIAAPLTKTLKENLKKGKINWTEECTKAYTTCT</sequence>
<dbReference type="AlphaFoldDB" id="A0A087TG91"/>
<name>A0A087TG91_STEMI</name>
<evidence type="ECO:0000313" key="2">
    <source>
        <dbReference type="Proteomes" id="UP000054359"/>
    </source>
</evidence>
<reference evidence="1 2" key="1">
    <citation type="submission" date="2013-11" db="EMBL/GenBank/DDBJ databases">
        <title>Genome sequencing of Stegodyphus mimosarum.</title>
        <authorList>
            <person name="Bechsgaard J."/>
        </authorList>
    </citation>
    <scope>NUCLEOTIDE SEQUENCE [LARGE SCALE GENOMIC DNA]</scope>
</reference>
<evidence type="ECO:0000313" key="1">
    <source>
        <dbReference type="EMBL" id="KFM64130.1"/>
    </source>
</evidence>
<organism evidence="1 2">
    <name type="scientific">Stegodyphus mimosarum</name>
    <name type="common">African social velvet spider</name>
    <dbReference type="NCBI Taxonomy" id="407821"/>
    <lineage>
        <taxon>Eukaryota</taxon>
        <taxon>Metazoa</taxon>
        <taxon>Ecdysozoa</taxon>
        <taxon>Arthropoda</taxon>
        <taxon>Chelicerata</taxon>
        <taxon>Arachnida</taxon>
        <taxon>Araneae</taxon>
        <taxon>Araneomorphae</taxon>
        <taxon>Entelegynae</taxon>
        <taxon>Eresoidea</taxon>
        <taxon>Eresidae</taxon>
        <taxon>Stegodyphus</taxon>
    </lineage>
</organism>
<dbReference type="Proteomes" id="UP000054359">
    <property type="component" value="Unassembled WGS sequence"/>
</dbReference>
<dbReference type="Gene3D" id="3.30.70.270">
    <property type="match status" value="1"/>
</dbReference>
<dbReference type="InterPro" id="IPR051320">
    <property type="entry name" value="Viral_Replic_Matur_Polypro"/>
</dbReference>
<keyword evidence="2" id="KW-1185">Reference proteome</keyword>